<evidence type="ECO:0000313" key="4">
    <source>
        <dbReference type="Proteomes" id="UP001524547"/>
    </source>
</evidence>
<sequence length="151" mass="16558">MNGLTEPAVFGAAGIVRHKEEGDGGTPAGRFPLHRLLFRADRLLAPPGPLPREPLSPGDGWCDDPAHPDYNRQVSLPHPARHERLWRDDHVYDVVGVLGHNDDPPVPRRGSAIFLHLCRPDRAPTEGCIALEKDGLWRLLAAGLSEIEIPA</sequence>
<evidence type="ECO:0000256" key="1">
    <source>
        <dbReference type="PROSITE-ProRule" id="PRU01373"/>
    </source>
</evidence>
<proteinExistence type="predicted"/>
<dbReference type="PANTHER" id="PTHR38589:SF1">
    <property type="entry name" value="BLR0621 PROTEIN"/>
    <property type="match status" value="1"/>
</dbReference>
<evidence type="ECO:0000313" key="3">
    <source>
        <dbReference type="EMBL" id="MCQ8240202.1"/>
    </source>
</evidence>
<dbReference type="EMBL" id="JAMZEJ010000003">
    <property type="protein sequence ID" value="MCQ8240202.1"/>
    <property type="molecule type" value="Genomic_DNA"/>
</dbReference>
<feature type="domain" description="L,D-TPase catalytic" evidence="2">
    <location>
        <begin position="1"/>
        <end position="151"/>
    </location>
</feature>
<organism evidence="3 4">
    <name type="scientific">Rhizosaccharibacter radicis</name>
    <dbReference type="NCBI Taxonomy" id="2782605"/>
    <lineage>
        <taxon>Bacteria</taxon>
        <taxon>Pseudomonadati</taxon>
        <taxon>Pseudomonadota</taxon>
        <taxon>Alphaproteobacteria</taxon>
        <taxon>Acetobacterales</taxon>
        <taxon>Acetobacteraceae</taxon>
        <taxon>Rhizosaccharibacter</taxon>
    </lineage>
</organism>
<protein>
    <submittedName>
        <fullName evidence="3">L,D-transpeptidase family protein</fullName>
    </submittedName>
</protein>
<keyword evidence="1" id="KW-0961">Cell wall biogenesis/degradation</keyword>
<dbReference type="PANTHER" id="PTHR38589">
    <property type="entry name" value="BLR0621 PROTEIN"/>
    <property type="match status" value="1"/>
</dbReference>
<keyword evidence="4" id="KW-1185">Reference proteome</keyword>
<name>A0ABT1VV30_9PROT</name>
<gene>
    <name evidence="3" type="ORF">NFI88_05020</name>
</gene>
<feature type="active site" description="Proton donor/acceptor" evidence="1">
    <location>
        <position position="116"/>
    </location>
</feature>
<keyword evidence="1" id="KW-0573">Peptidoglycan synthesis</keyword>
<feature type="active site" description="Nucleophile" evidence="1">
    <location>
        <position position="128"/>
    </location>
</feature>
<dbReference type="Pfam" id="PF03734">
    <property type="entry name" value="YkuD"/>
    <property type="match status" value="1"/>
</dbReference>
<comment type="pathway">
    <text evidence="1">Cell wall biogenesis; peptidoglycan biosynthesis.</text>
</comment>
<comment type="caution">
    <text evidence="3">The sequence shown here is derived from an EMBL/GenBank/DDBJ whole genome shotgun (WGS) entry which is preliminary data.</text>
</comment>
<dbReference type="PROSITE" id="PS52029">
    <property type="entry name" value="LD_TPASE"/>
    <property type="match status" value="1"/>
</dbReference>
<dbReference type="Proteomes" id="UP001524547">
    <property type="component" value="Unassembled WGS sequence"/>
</dbReference>
<reference evidence="3 4" key="1">
    <citation type="submission" date="2022-06" db="EMBL/GenBank/DDBJ databases">
        <title>Rhizosaccharibacter gen. nov. sp. nov. KSS12, endophytic bacteria isolated from sugarcane.</title>
        <authorList>
            <person name="Pitiwittayakul N."/>
        </authorList>
    </citation>
    <scope>NUCLEOTIDE SEQUENCE [LARGE SCALE GENOMIC DNA]</scope>
    <source>
        <strain evidence="3 4">KSS12</strain>
    </source>
</reference>
<evidence type="ECO:0000259" key="2">
    <source>
        <dbReference type="PROSITE" id="PS52029"/>
    </source>
</evidence>
<accession>A0ABT1VV30</accession>
<keyword evidence="1" id="KW-0133">Cell shape</keyword>
<dbReference type="InterPro" id="IPR005490">
    <property type="entry name" value="LD_TPept_cat_dom"/>
</dbReference>